<evidence type="ECO:0000256" key="2">
    <source>
        <dbReference type="ARBA" id="ARBA00010792"/>
    </source>
</evidence>
<feature type="transmembrane region" description="Helical" evidence="7">
    <location>
        <begin position="139"/>
        <end position="166"/>
    </location>
</feature>
<proteinExistence type="inferred from homology"/>
<dbReference type="InterPro" id="IPR032816">
    <property type="entry name" value="VTT_dom"/>
</dbReference>
<evidence type="ECO:0000256" key="7">
    <source>
        <dbReference type="SAM" id="Phobius"/>
    </source>
</evidence>
<gene>
    <name evidence="9" type="ORF">HMPREF0216_00660</name>
</gene>
<dbReference type="Proteomes" id="UP000010420">
    <property type="component" value="Unassembled WGS sequence"/>
</dbReference>
<accession>L1QM10</accession>
<dbReference type="eggNOG" id="COG0586">
    <property type="taxonomic scope" value="Bacteria"/>
</dbReference>
<keyword evidence="6 7" id="KW-0472">Membrane</keyword>
<keyword evidence="10" id="KW-1185">Reference proteome</keyword>
<dbReference type="AlphaFoldDB" id="L1QM10"/>
<evidence type="ECO:0000256" key="6">
    <source>
        <dbReference type="ARBA" id="ARBA00023136"/>
    </source>
</evidence>
<evidence type="ECO:0000313" key="9">
    <source>
        <dbReference type="EMBL" id="EKY28607.1"/>
    </source>
</evidence>
<comment type="caution">
    <text evidence="9">The sequence shown here is derived from an EMBL/GenBank/DDBJ whole genome shotgun (WGS) entry which is preliminary data.</text>
</comment>
<keyword evidence="3" id="KW-1003">Cell membrane</keyword>
<comment type="subcellular location">
    <subcellularLocation>
        <location evidence="1">Cell membrane</location>
        <topology evidence="1">Multi-pass membrane protein</topology>
    </subcellularLocation>
</comment>
<dbReference type="STRING" id="545697.HMPREF0216_00660"/>
<evidence type="ECO:0000256" key="1">
    <source>
        <dbReference type="ARBA" id="ARBA00004651"/>
    </source>
</evidence>
<feature type="transmembrane region" description="Helical" evidence="7">
    <location>
        <begin position="51"/>
        <end position="74"/>
    </location>
</feature>
<dbReference type="OrthoDB" id="9813426at2"/>
<dbReference type="PATRIC" id="fig|545697.3.peg.653"/>
<organism evidence="9 10">
    <name type="scientific">Clostridium celatum DSM 1785</name>
    <dbReference type="NCBI Taxonomy" id="545697"/>
    <lineage>
        <taxon>Bacteria</taxon>
        <taxon>Bacillati</taxon>
        <taxon>Bacillota</taxon>
        <taxon>Clostridia</taxon>
        <taxon>Eubacteriales</taxon>
        <taxon>Clostridiaceae</taxon>
        <taxon>Clostridium</taxon>
    </lineage>
</organism>
<evidence type="ECO:0000259" key="8">
    <source>
        <dbReference type="Pfam" id="PF09335"/>
    </source>
</evidence>
<evidence type="ECO:0000256" key="3">
    <source>
        <dbReference type="ARBA" id="ARBA00022475"/>
    </source>
</evidence>
<keyword evidence="4 7" id="KW-0812">Transmembrane</keyword>
<feature type="transmembrane region" description="Helical" evidence="7">
    <location>
        <begin position="16"/>
        <end position="39"/>
    </location>
</feature>
<evidence type="ECO:0000256" key="5">
    <source>
        <dbReference type="ARBA" id="ARBA00022989"/>
    </source>
</evidence>
<sequence length="167" mass="18535">MNNIQNVLEYFSRYGYLFLGIVVFLEYLNLPGLPAGIIMPAAGILIKSGNLNLFITIIISIVAGLLGSLVLYALGHYFGRPIIGKFEKKFPKSKNAIDKTFKCINKYGNKGILISRIIPVARTLISLVAGAFDVDFIKFIIYSTIGIAIWNCAFIYLGYAFGHLFLK</sequence>
<dbReference type="Pfam" id="PF09335">
    <property type="entry name" value="VTT_dom"/>
    <property type="match status" value="1"/>
</dbReference>
<dbReference type="HOGENOM" id="CLU_044208_1_3_9"/>
<dbReference type="EMBL" id="AMEZ01000022">
    <property type="protein sequence ID" value="EKY28607.1"/>
    <property type="molecule type" value="Genomic_DNA"/>
</dbReference>
<evidence type="ECO:0000256" key="4">
    <source>
        <dbReference type="ARBA" id="ARBA00022692"/>
    </source>
</evidence>
<dbReference type="PANTHER" id="PTHR42709">
    <property type="entry name" value="ALKALINE PHOSPHATASE LIKE PROTEIN"/>
    <property type="match status" value="1"/>
</dbReference>
<feature type="domain" description="VTT" evidence="8">
    <location>
        <begin position="34"/>
        <end position="159"/>
    </location>
</feature>
<dbReference type="InterPro" id="IPR051311">
    <property type="entry name" value="DedA_domain"/>
</dbReference>
<protein>
    <submittedName>
        <fullName evidence="9">SNARE-like domain protein</fullName>
    </submittedName>
</protein>
<comment type="similarity">
    <text evidence="2">Belongs to the DedA family.</text>
</comment>
<evidence type="ECO:0000313" key="10">
    <source>
        <dbReference type="Proteomes" id="UP000010420"/>
    </source>
</evidence>
<dbReference type="GO" id="GO:0005886">
    <property type="term" value="C:plasma membrane"/>
    <property type="evidence" value="ECO:0007669"/>
    <property type="project" value="UniProtKB-SubCell"/>
</dbReference>
<name>L1QM10_9CLOT</name>
<reference evidence="9 10" key="1">
    <citation type="submission" date="2012-05" db="EMBL/GenBank/DDBJ databases">
        <authorList>
            <person name="Weinstock G."/>
            <person name="Sodergren E."/>
            <person name="Lobos E.A."/>
            <person name="Fulton L."/>
            <person name="Fulton R."/>
            <person name="Courtney L."/>
            <person name="Fronick C."/>
            <person name="O'Laughlin M."/>
            <person name="Godfrey J."/>
            <person name="Wilson R.M."/>
            <person name="Miner T."/>
            <person name="Farmer C."/>
            <person name="Delehaunty K."/>
            <person name="Cordes M."/>
            <person name="Minx P."/>
            <person name="Tomlinson C."/>
            <person name="Chen J."/>
            <person name="Wollam A."/>
            <person name="Pepin K.H."/>
            <person name="Bhonagiri V."/>
            <person name="Zhang X."/>
            <person name="Suruliraj S."/>
            <person name="Warren W."/>
            <person name="Mitreva M."/>
            <person name="Mardis E.R."/>
            <person name="Wilson R.K."/>
        </authorList>
    </citation>
    <scope>NUCLEOTIDE SEQUENCE [LARGE SCALE GENOMIC DNA]</scope>
    <source>
        <strain evidence="9 10">DSM 1785</strain>
    </source>
</reference>
<keyword evidence="5 7" id="KW-1133">Transmembrane helix</keyword>
<dbReference type="PANTHER" id="PTHR42709:SF6">
    <property type="entry name" value="UNDECAPRENYL PHOSPHATE TRANSPORTER A"/>
    <property type="match status" value="1"/>
</dbReference>
<dbReference type="RefSeq" id="WP_005210976.1">
    <property type="nucleotide sequence ID" value="NZ_KB291615.1"/>
</dbReference>